<dbReference type="AlphaFoldDB" id="A0A073K6A8"/>
<comment type="caution">
    <text evidence="1">The sequence shown here is derived from an EMBL/GenBank/DDBJ whole genome shotgun (WGS) entry which is preliminary data.</text>
</comment>
<evidence type="ECO:0000313" key="1">
    <source>
        <dbReference type="EMBL" id="KEK22105.1"/>
    </source>
</evidence>
<dbReference type="EMBL" id="JOTM01000040">
    <property type="protein sequence ID" value="KEK22105.1"/>
    <property type="molecule type" value="Genomic_DNA"/>
</dbReference>
<evidence type="ECO:0000313" key="2">
    <source>
        <dbReference type="Proteomes" id="UP000027778"/>
    </source>
</evidence>
<accession>A0A073K6A8</accession>
<gene>
    <name evidence="1" type="ORF">BAGA_22025</name>
</gene>
<protein>
    <submittedName>
        <fullName evidence="1">Uncharacterized protein</fullName>
    </submittedName>
</protein>
<keyword evidence="2" id="KW-1185">Reference proteome</keyword>
<reference evidence="1 2" key="1">
    <citation type="submission" date="2014-06" db="EMBL/GenBank/DDBJ databases">
        <title>Draft genome sequence of Bacillus gaemokensis JCM 15801 (MCCC 1A00707).</title>
        <authorList>
            <person name="Lai Q."/>
            <person name="Liu Y."/>
            <person name="Shao Z."/>
        </authorList>
    </citation>
    <scope>NUCLEOTIDE SEQUENCE [LARGE SCALE GENOMIC DNA]</scope>
    <source>
        <strain evidence="1 2">JCM 15801</strain>
    </source>
</reference>
<organism evidence="1 2">
    <name type="scientific">Bacillus gaemokensis</name>
    <dbReference type="NCBI Taxonomy" id="574375"/>
    <lineage>
        <taxon>Bacteria</taxon>
        <taxon>Bacillati</taxon>
        <taxon>Bacillota</taxon>
        <taxon>Bacilli</taxon>
        <taxon>Bacillales</taxon>
        <taxon>Bacillaceae</taxon>
        <taxon>Bacillus</taxon>
        <taxon>Bacillus cereus group</taxon>
    </lineage>
</organism>
<dbReference type="Proteomes" id="UP000027778">
    <property type="component" value="Unassembled WGS sequence"/>
</dbReference>
<proteinExistence type="predicted"/>
<name>A0A073K6A8_9BACI</name>
<sequence>MYNKYQIFNGIIFKNQGVIVIKKSVTVDRAPLNDCIEIISANLIMKKITIDSSETLSRRR</sequence>